<dbReference type="Proteomes" id="UP000007350">
    <property type="component" value="Unassembled WGS sequence"/>
</dbReference>
<dbReference type="GO" id="GO:0005856">
    <property type="term" value="C:cytoskeleton"/>
    <property type="evidence" value="ECO:0007669"/>
    <property type="project" value="UniProtKB-SubCell"/>
</dbReference>
<protein>
    <recommendedName>
        <fullName evidence="3">KIF-binding protein</fullName>
    </recommendedName>
</protein>
<name>K2M7R4_TRYCR</name>
<keyword evidence="7" id="KW-0808">Transferase</keyword>
<dbReference type="GO" id="GO:0016301">
    <property type="term" value="F:kinase activity"/>
    <property type="evidence" value="ECO:0007669"/>
    <property type="project" value="UniProtKB-KW"/>
</dbReference>
<comment type="similarity">
    <text evidence="2">Belongs to the KIF-binding protein family.</text>
</comment>
<feature type="transmembrane region" description="Helical" evidence="6">
    <location>
        <begin position="60"/>
        <end position="79"/>
    </location>
</feature>
<keyword evidence="6" id="KW-0472">Membrane</keyword>
<sequence length="687" mass="80530">MPDFFLFPSLTIVHDLLIGDDAMRIPRRRGKSSLQWQLKRMSLMDKGREKEEERKKKNNALFPLPFFPPFFFIFLMVLFPPLTHKKKGIYFRRMDPNAFLSSFDAIVALSNTEGPRHNVLEPKFTAREQMQALRESVRNAYKEFPSQTAMSQICRCYVFIGFNMLETDEETDGVNEICKAYTLTLFGAKKELLDDVVNVAAHPLEEILRNEVPFVTAEKDYAFVTEFMRVHNALGFYFSNRNVELRISDAKQVLLVAEKAYRAWNEWFQSFPGHCFMKDIPVLENGTLDRANISPDALPMYTVRFEMDTAFTSTLFFLAQVYTACKMTALASRYCHHTLYHQLLNKMEFSKKDWATNALHLSAFYSSCFDYGKALHCLRAGEYIMPEENANEETLGIVAWAFGKFYLHRLHYYAEVRRHCAPRGHFPDEFERWWVNFPLDIPPPQPLPAIETFEDARECFKEANIWFNKALNYYVYDGCCTEYIDIKKDITQLYTALICFEENRDRIIAMHQRRVALIEPFPSDLNFNAYPTLVRQLLFDLGGMHEEMLEIYIQQKNNPMEGEKPLSDKKLNAFTDKAQGFYRRFCDTWKEPQTKKIPETIDVDSRLPFFRSLMRLAHLQMKRFFKDPKEEYDNISSCIVMFEKAIAFASSNPMNEEADAEVQLAREMATLLPVRQKDLWRVYHNAV</sequence>
<gene>
    <name evidence="7" type="ORF">MOQ_005103</name>
</gene>
<keyword evidence="7" id="KW-0418">Kinase</keyword>
<dbReference type="PANTHER" id="PTHR46321:SF1">
    <property type="entry name" value="KIF-BINDING PROTEIN"/>
    <property type="match status" value="1"/>
</dbReference>
<dbReference type="OrthoDB" id="409897at2759"/>
<evidence type="ECO:0000256" key="6">
    <source>
        <dbReference type="SAM" id="Phobius"/>
    </source>
</evidence>
<dbReference type="EMBL" id="AHKC01011084">
    <property type="protein sequence ID" value="EKF31068.1"/>
    <property type="molecule type" value="Genomic_DNA"/>
</dbReference>
<reference evidence="7 8" key="1">
    <citation type="journal article" date="2012" name="BMC Genomics">
        <title>Comparative genomic analysis of human infective Trypanosoma cruzi lineages with the bat-restricted subspecies T. cruzi marinkellei.</title>
        <authorList>
            <person name="Franzen O."/>
            <person name="Talavera-Lopez C."/>
            <person name="Ochaya S."/>
            <person name="Butler C.E."/>
            <person name="Messenger L.A."/>
            <person name="Lewis M.D."/>
            <person name="Llewellyn M.S."/>
            <person name="Marinkelle C.J."/>
            <person name="Tyler K.M."/>
            <person name="Miles M.A."/>
            <person name="Andersson B."/>
        </authorList>
    </citation>
    <scope>NUCLEOTIDE SEQUENCE [LARGE SCALE GENOMIC DNA]</scope>
    <source>
        <strain evidence="7 8">B7</strain>
    </source>
</reference>
<keyword evidence="8" id="KW-1185">Reference proteome</keyword>
<keyword evidence="5" id="KW-0206">Cytoskeleton</keyword>
<evidence type="ECO:0000313" key="7">
    <source>
        <dbReference type="EMBL" id="EKF31068.1"/>
    </source>
</evidence>
<comment type="caution">
    <text evidence="7">The sequence shown here is derived from an EMBL/GenBank/DDBJ whole genome shotgun (WGS) entry which is preliminary data.</text>
</comment>
<evidence type="ECO:0000256" key="3">
    <source>
        <dbReference type="ARBA" id="ARBA00016840"/>
    </source>
</evidence>
<evidence type="ECO:0000313" key="8">
    <source>
        <dbReference type="Proteomes" id="UP000007350"/>
    </source>
</evidence>
<evidence type="ECO:0000256" key="4">
    <source>
        <dbReference type="ARBA" id="ARBA00022490"/>
    </source>
</evidence>
<keyword evidence="4" id="KW-0963">Cytoplasm</keyword>
<keyword evidence="6" id="KW-0812">Transmembrane</keyword>
<proteinExistence type="inferred from homology"/>
<accession>K2M7R4</accession>
<comment type="subcellular location">
    <subcellularLocation>
        <location evidence="1">Cytoplasm</location>
        <location evidence="1">Cytoskeleton</location>
    </subcellularLocation>
</comment>
<dbReference type="Pfam" id="PF12309">
    <property type="entry name" value="KBP_C"/>
    <property type="match status" value="1"/>
</dbReference>
<evidence type="ECO:0000256" key="5">
    <source>
        <dbReference type="ARBA" id="ARBA00023212"/>
    </source>
</evidence>
<keyword evidence="6" id="KW-1133">Transmembrane helix</keyword>
<dbReference type="PANTHER" id="PTHR46321">
    <property type="entry name" value="KIF1-BINDING PROTEIN"/>
    <property type="match status" value="1"/>
</dbReference>
<organism evidence="7 8">
    <name type="scientific">Trypanosoma cruzi marinkellei</name>
    <dbReference type="NCBI Taxonomy" id="85056"/>
    <lineage>
        <taxon>Eukaryota</taxon>
        <taxon>Discoba</taxon>
        <taxon>Euglenozoa</taxon>
        <taxon>Kinetoplastea</taxon>
        <taxon>Metakinetoplastina</taxon>
        <taxon>Trypanosomatida</taxon>
        <taxon>Trypanosomatidae</taxon>
        <taxon>Trypanosoma</taxon>
        <taxon>Schizotrypanum</taxon>
    </lineage>
</organism>
<dbReference type="AlphaFoldDB" id="K2M7R4"/>
<evidence type="ECO:0000256" key="2">
    <source>
        <dbReference type="ARBA" id="ARBA00010305"/>
    </source>
</evidence>
<dbReference type="InterPro" id="IPR022083">
    <property type="entry name" value="KBP"/>
</dbReference>
<evidence type="ECO:0000256" key="1">
    <source>
        <dbReference type="ARBA" id="ARBA00004245"/>
    </source>
</evidence>